<protein>
    <submittedName>
        <fullName evidence="1">Uncharacterized protein</fullName>
    </submittedName>
</protein>
<dbReference type="AlphaFoldDB" id="A2FQE7"/>
<reference evidence="1" key="2">
    <citation type="journal article" date="2007" name="Science">
        <title>Draft genome sequence of the sexually transmitted pathogen Trichomonas vaginalis.</title>
        <authorList>
            <person name="Carlton J.M."/>
            <person name="Hirt R.P."/>
            <person name="Silva J.C."/>
            <person name="Delcher A.L."/>
            <person name="Schatz M."/>
            <person name="Zhao Q."/>
            <person name="Wortman J.R."/>
            <person name="Bidwell S.L."/>
            <person name="Alsmark U.C.M."/>
            <person name="Besteiro S."/>
            <person name="Sicheritz-Ponten T."/>
            <person name="Noel C.J."/>
            <person name="Dacks J.B."/>
            <person name="Foster P.G."/>
            <person name="Simillion C."/>
            <person name="Van de Peer Y."/>
            <person name="Miranda-Saavedra D."/>
            <person name="Barton G.J."/>
            <person name="Westrop G.D."/>
            <person name="Mueller S."/>
            <person name="Dessi D."/>
            <person name="Fiori P.L."/>
            <person name="Ren Q."/>
            <person name="Paulsen I."/>
            <person name="Zhang H."/>
            <person name="Bastida-Corcuera F.D."/>
            <person name="Simoes-Barbosa A."/>
            <person name="Brown M.T."/>
            <person name="Hayes R.D."/>
            <person name="Mukherjee M."/>
            <person name="Okumura C.Y."/>
            <person name="Schneider R."/>
            <person name="Smith A.J."/>
            <person name="Vanacova S."/>
            <person name="Villalvazo M."/>
            <person name="Haas B.J."/>
            <person name="Pertea M."/>
            <person name="Feldblyum T.V."/>
            <person name="Utterback T.R."/>
            <person name="Shu C.L."/>
            <person name="Osoegawa K."/>
            <person name="de Jong P.J."/>
            <person name="Hrdy I."/>
            <person name="Horvathova L."/>
            <person name="Zubacova Z."/>
            <person name="Dolezal P."/>
            <person name="Malik S.B."/>
            <person name="Logsdon J.M. Jr."/>
            <person name="Henze K."/>
            <person name="Gupta A."/>
            <person name="Wang C.C."/>
            <person name="Dunne R.L."/>
            <person name="Upcroft J.A."/>
            <person name="Upcroft P."/>
            <person name="White O."/>
            <person name="Salzberg S.L."/>
            <person name="Tang P."/>
            <person name="Chiu C.-H."/>
            <person name="Lee Y.-S."/>
            <person name="Embley T.M."/>
            <person name="Coombs G.H."/>
            <person name="Mottram J.C."/>
            <person name="Tachezy J."/>
            <person name="Fraser-Liggett C.M."/>
            <person name="Johnson P.J."/>
        </authorList>
    </citation>
    <scope>NUCLEOTIDE SEQUENCE [LARGE SCALE GENOMIC DNA]</scope>
    <source>
        <strain evidence="1">G3</strain>
    </source>
</reference>
<dbReference type="InParanoid" id="A2FQE7"/>
<dbReference type="Proteomes" id="UP000001542">
    <property type="component" value="Unassembled WGS sequence"/>
</dbReference>
<organism evidence="1 2">
    <name type="scientific">Trichomonas vaginalis (strain ATCC PRA-98 / G3)</name>
    <dbReference type="NCBI Taxonomy" id="412133"/>
    <lineage>
        <taxon>Eukaryota</taxon>
        <taxon>Metamonada</taxon>
        <taxon>Parabasalia</taxon>
        <taxon>Trichomonadida</taxon>
        <taxon>Trichomonadidae</taxon>
        <taxon>Trichomonas</taxon>
    </lineage>
</organism>
<accession>A2FQE7</accession>
<reference evidence="1" key="1">
    <citation type="submission" date="2006-10" db="EMBL/GenBank/DDBJ databases">
        <authorList>
            <person name="Amadeo P."/>
            <person name="Zhao Q."/>
            <person name="Wortman J."/>
            <person name="Fraser-Liggett C."/>
            <person name="Carlton J."/>
        </authorList>
    </citation>
    <scope>NUCLEOTIDE SEQUENCE</scope>
    <source>
        <strain evidence="1">G3</strain>
    </source>
</reference>
<dbReference type="VEuPathDB" id="TrichDB:TVAG_321690"/>
<sequence>MAFGAYSFPSKPKSIASCWITLENNWLFISKSPEPPCLFASPIDFDIVTSAEELIESQNSILLVSTSDIGQISVIICMPSRYETLALISRLVSLTKQYKIEIKKPLQYSEMSIETISTSWMKSNKQRLLFNKNGFAISRDREIAKVINMSKIQTVSLTPDGTYLLIRTNIDSEDTKVGPFQLQQVKDIITLFLNLRRSSPSS</sequence>
<dbReference type="RefSeq" id="XP_001305785.1">
    <property type="nucleotide sequence ID" value="XM_001305784.1"/>
</dbReference>
<name>A2FQE7_TRIV3</name>
<dbReference type="VEuPathDB" id="TrichDB:TVAGG3_0482230"/>
<dbReference type="EMBL" id="DS113943">
    <property type="protein sequence ID" value="EAX92855.1"/>
    <property type="molecule type" value="Genomic_DNA"/>
</dbReference>
<dbReference type="KEGG" id="tva:4750572"/>
<evidence type="ECO:0000313" key="1">
    <source>
        <dbReference type="EMBL" id="EAX92855.1"/>
    </source>
</evidence>
<proteinExistence type="predicted"/>
<keyword evidence="2" id="KW-1185">Reference proteome</keyword>
<evidence type="ECO:0000313" key="2">
    <source>
        <dbReference type="Proteomes" id="UP000001542"/>
    </source>
</evidence>
<gene>
    <name evidence="1" type="ORF">TVAG_321690</name>
</gene>